<evidence type="ECO:0000256" key="1">
    <source>
        <dbReference type="PIRNR" id="PIRNR002786"/>
    </source>
</evidence>
<protein>
    <recommendedName>
        <fullName evidence="1">Type II secretion system protein K</fullName>
    </recommendedName>
</protein>
<feature type="transmembrane region" description="Helical" evidence="2">
    <location>
        <begin position="12"/>
        <end position="34"/>
    </location>
</feature>
<proteinExistence type="inferred from homology"/>
<dbReference type="GO" id="GO:0009306">
    <property type="term" value="P:protein secretion"/>
    <property type="evidence" value="ECO:0007669"/>
    <property type="project" value="InterPro"/>
</dbReference>
<keyword evidence="4" id="KW-1185">Reference proteome</keyword>
<organism evidence="3 4">
    <name type="scientific">Brevundimonas variabilis</name>
    <dbReference type="NCBI Taxonomy" id="74312"/>
    <lineage>
        <taxon>Bacteria</taxon>
        <taxon>Pseudomonadati</taxon>
        <taxon>Pseudomonadota</taxon>
        <taxon>Alphaproteobacteria</taxon>
        <taxon>Caulobacterales</taxon>
        <taxon>Caulobacteraceae</taxon>
        <taxon>Brevundimonas</taxon>
    </lineage>
</organism>
<comment type="subcellular location">
    <subcellularLocation>
        <location evidence="1">Cell inner membrane</location>
    </subcellularLocation>
</comment>
<dbReference type="RefSeq" id="WP_183214181.1">
    <property type="nucleotide sequence ID" value="NZ_JACHOR010000005.1"/>
</dbReference>
<dbReference type="InterPro" id="IPR045584">
    <property type="entry name" value="Pilin-like"/>
</dbReference>
<sequence>MSRRIRRDREGMILLNVLLVLAVASVAVLVMVVAQDIQVQRGTRLRDAAQAGAYARAGELSAVTVLRRDALVAAGTDNLSEPWAAIGQQAIDVPGGRFSLAIEDEQSRFNINAMKSGDSGPIATFQRIGEAIGLAPETAIRVATVVRVAGPLTDFGLLRTAGVSGADIARMEPYMIALPEAATLNLNTVGEPLLAILAGDPALARDLVQQRQERGFVLPADLGTLGLTLPPGTGFTSDHYRVTTTVTVGDTTQRLTSRIARVRGDGRVDVFVSGRRRSAG</sequence>
<name>A0A7W9FF91_9CAUL</name>
<dbReference type="PIRSF" id="PIRSF002786">
    <property type="entry name" value="XcpX"/>
    <property type="match status" value="1"/>
</dbReference>
<keyword evidence="1" id="KW-0997">Cell inner membrane</keyword>
<comment type="caution">
    <text evidence="3">The sequence shown here is derived from an EMBL/GenBank/DDBJ whole genome shotgun (WGS) entry which is preliminary data.</text>
</comment>
<dbReference type="SUPFAM" id="SSF54523">
    <property type="entry name" value="Pili subunits"/>
    <property type="match status" value="1"/>
</dbReference>
<dbReference type="GO" id="GO:0005886">
    <property type="term" value="C:plasma membrane"/>
    <property type="evidence" value="ECO:0007669"/>
    <property type="project" value="UniProtKB-SubCell"/>
</dbReference>
<keyword evidence="1" id="KW-1003">Cell membrane</keyword>
<reference evidence="3 4" key="1">
    <citation type="submission" date="2020-08" db="EMBL/GenBank/DDBJ databases">
        <title>Genomic Encyclopedia of Type Strains, Phase IV (KMG-IV): sequencing the most valuable type-strain genomes for metagenomic binning, comparative biology and taxonomic classification.</title>
        <authorList>
            <person name="Goeker M."/>
        </authorList>
    </citation>
    <scope>NUCLEOTIDE SEQUENCE [LARGE SCALE GENOMIC DNA]</scope>
    <source>
        <strain evidence="3 4">DSM 4737</strain>
    </source>
</reference>
<dbReference type="Gene3D" id="3.30.1300.30">
    <property type="entry name" value="GSPII I/J protein-like"/>
    <property type="match status" value="1"/>
</dbReference>
<comment type="similarity">
    <text evidence="1">Belongs to the GSP K family.</text>
</comment>
<dbReference type="PANTHER" id="PTHR38831:SF1">
    <property type="entry name" value="TYPE II SECRETION SYSTEM PROTEIN K-RELATED"/>
    <property type="match status" value="1"/>
</dbReference>
<dbReference type="NCBIfam" id="NF037980">
    <property type="entry name" value="T2SS_GspK"/>
    <property type="match status" value="1"/>
</dbReference>
<evidence type="ECO:0000313" key="4">
    <source>
        <dbReference type="Proteomes" id="UP000545037"/>
    </source>
</evidence>
<dbReference type="EMBL" id="JACHOR010000005">
    <property type="protein sequence ID" value="MBB5747177.1"/>
    <property type="molecule type" value="Genomic_DNA"/>
</dbReference>
<keyword evidence="2" id="KW-0812">Transmembrane</keyword>
<evidence type="ECO:0000256" key="2">
    <source>
        <dbReference type="SAM" id="Phobius"/>
    </source>
</evidence>
<dbReference type="InterPro" id="IPR005628">
    <property type="entry name" value="GspK"/>
</dbReference>
<dbReference type="AlphaFoldDB" id="A0A7W9FF91"/>
<dbReference type="Proteomes" id="UP000545037">
    <property type="component" value="Unassembled WGS sequence"/>
</dbReference>
<gene>
    <name evidence="3" type="ORF">GGR13_002798</name>
</gene>
<dbReference type="PANTHER" id="PTHR38831">
    <property type="entry name" value="TYPE II SECRETION SYSTEM PROTEIN K"/>
    <property type="match status" value="1"/>
</dbReference>
<accession>A0A7W9FF91</accession>
<keyword evidence="1 2" id="KW-0472">Membrane</keyword>
<evidence type="ECO:0000313" key="3">
    <source>
        <dbReference type="EMBL" id="MBB5747177.1"/>
    </source>
</evidence>
<keyword evidence="2" id="KW-1133">Transmembrane helix</keyword>
<keyword evidence="1" id="KW-0813">Transport</keyword>